<feature type="domain" description="ABC transmembrane type-1" evidence="11">
    <location>
        <begin position="31"/>
        <end position="318"/>
    </location>
</feature>
<evidence type="ECO:0000256" key="9">
    <source>
        <dbReference type="SAM" id="Phobius"/>
    </source>
</evidence>
<feature type="domain" description="ABC transporter" evidence="10">
    <location>
        <begin position="352"/>
        <end position="587"/>
    </location>
</feature>
<proteinExistence type="predicted"/>
<comment type="caution">
    <text evidence="12">The sequence shown here is derived from an EMBL/GenBank/DDBJ whole genome shotgun (WGS) entry which is preliminary data.</text>
</comment>
<dbReference type="Pfam" id="PF00664">
    <property type="entry name" value="ABC_membrane"/>
    <property type="match status" value="1"/>
</dbReference>
<keyword evidence="3" id="KW-1003">Cell membrane</keyword>
<feature type="transmembrane region" description="Helical" evidence="9">
    <location>
        <begin position="30"/>
        <end position="51"/>
    </location>
</feature>
<dbReference type="SUPFAM" id="SSF90123">
    <property type="entry name" value="ABC transporter transmembrane region"/>
    <property type="match status" value="1"/>
</dbReference>
<dbReference type="PROSITE" id="PS50929">
    <property type="entry name" value="ABC_TM1F"/>
    <property type="match status" value="1"/>
</dbReference>
<dbReference type="InterPro" id="IPR017871">
    <property type="entry name" value="ABC_transporter-like_CS"/>
</dbReference>
<dbReference type="InterPro" id="IPR027417">
    <property type="entry name" value="P-loop_NTPase"/>
</dbReference>
<feature type="transmembrane region" description="Helical" evidence="9">
    <location>
        <begin position="175"/>
        <end position="196"/>
    </location>
</feature>
<gene>
    <name evidence="12" type="ORF">SAMN06295970_10220</name>
</gene>
<dbReference type="SUPFAM" id="SSF52540">
    <property type="entry name" value="P-loop containing nucleoside triphosphate hydrolases"/>
    <property type="match status" value="1"/>
</dbReference>
<evidence type="ECO:0000256" key="7">
    <source>
        <dbReference type="ARBA" id="ARBA00022989"/>
    </source>
</evidence>
<evidence type="ECO:0000256" key="4">
    <source>
        <dbReference type="ARBA" id="ARBA00022692"/>
    </source>
</evidence>
<keyword evidence="5" id="KW-0547">Nucleotide-binding</keyword>
<dbReference type="InterPro" id="IPR003593">
    <property type="entry name" value="AAA+_ATPase"/>
</dbReference>
<name>A0ABY1PUR5_9BURK</name>
<feature type="transmembrane region" description="Helical" evidence="9">
    <location>
        <begin position="149"/>
        <end position="169"/>
    </location>
</feature>
<keyword evidence="8 9" id="KW-0472">Membrane</keyword>
<dbReference type="Pfam" id="PF00005">
    <property type="entry name" value="ABC_tran"/>
    <property type="match status" value="1"/>
</dbReference>
<dbReference type="InterPro" id="IPR039421">
    <property type="entry name" value="Type_1_exporter"/>
</dbReference>
<dbReference type="GO" id="GO:0005524">
    <property type="term" value="F:ATP binding"/>
    <property type="evidence" value="ECO:0007669"/>
    <property type="project" value="UniProtKB-KW"/>
</dbReference>
<dbReference type="PANTHER" id="PTHR24221">
    <property type="entry name" value="ATP-BINDING CASSETTE SUB-FAMILY B"/>
    <property type="match status" value="1"/>
</dbReference>
<evidence type="ECO:0000256" key="3">
    <source>
        <dbReference type="ARBA" id="ARBA00022475"/>
    </source>
</evidence>
<evidence type="ECO:0000259" key="11">
    <source>
        <dbReference type="PROSITE" id="PS50929"/>
    </source>
</evidence>
<protein>
    <submittedName>
        <fullName evidence="12">ATP-binding cassette, subfamily B</fullName>
    </submittedName>
</protein>
<dbReference type="EMBL" id="FXUL01000002">
    <property type="protein sequence ID" value="SMP47365.1"/>
    <property type="molecule type" value="Genomic_DNA"/>
</dbReference>
<feature type="transmembrane region" description="Helical" evidence="9">
    <location>
        <begin position="265"/>
        <end position="287"/>
    </location>
</feature>
<evidence type="ECO:0000256" key="2">
    <source>
        <dbReference type="ARBA" id="ARBA00022448"/>
    </source>
</evidence>
<keyword evidence="13" id="KW-1185">Reference proteome</keyword>
<comment type="subcellular location">
    <subcellularLocation>
        <location evidence="1">Cell membrane</location>
        <topology evidence="1">Multi-pass membrane protein</topology>
    </subcellularLocation>
</comment>
<dbReference type="CDD" id="cd18582">
    <property type="entry name" value="ABC_6TM_ATM1_ABCB7"/>
    <property type="match status" value="1"/>
</dbReference>
<dbReference type="SMART" id="SM00382">
    <property type="entry name" value="AAA"/>
    <property type="match status" value="1"/>
</dbReference>
<dbReference type="InterPro" id="IPR003439">
    <property type="entry name" value="ABC_transporter-like_ATP-bd"/>
</dbReference>
<evidence type="ECO:0000259" key="10">
    <source>
        <dbReference type="PROSITE" id="PS50893"/>
    </source>
</evidence>
<evidence type="ECO:0000313" key="13">
    <source>
        <dbReference type="Proteomes" id="UP001158049"/>
    </source>
</evidence>
<dbReference type="PANTHER" id="PTHR24221:SF402">
    <property type="entry name" value="IRON-SULFUR CLUSTERS TRANSPORTER ABCB7, MITOCHONDRIAL"/>
    <property type="match status" value="1"/>
</dbReference>
<organism evidence="12 13">
    <name type="scientific">Noviherbaspirillum suwonense</name>
    <dbReference type="NCBI Taxonomy" id="1224511"/>
    <lineage>
        <taxon>Bacteria</taxon>
        <taxon>Pseudomonadati</taxon>
        <taxon>Pseudomonadota</taxon>
        <taxon>Betaproteobacteria</taxon>
        <taxon>Burkholderiales</taxon>
        <taxon>Oxalobacteraceae</taxon>
        <taxon>Noviherbaspirillum</taxon>
    </lineage>
</organism>
<evidence type="ECO:0000256" key="1">
    <source>
        <dbReference type="ARBA" id="ARBA00004651"/>
    </source>
</evidence>
<dbReference type="InterPro" id="IPR011527">
    <property type="entry name" value="ABC1_TM_dom"/>
</dbReference>
<accession>A0ABY1PUR5</accession>
<reference evidence="12 13" key="1">
    <citation type="submission" date="2017-05" db="EMBL/GenBank/DDBJ databases">
        <authorList>
            <person name="Varghese N."/>
            <person name="Submissions S."/>
        </authorList>
    </citation>
    <scope>NUCLEOTIDE SEQUENCE [LARGE SCALE GENOMIC DNA]</scope>
    <source>
        <strain evidence="12 13">DSM 26001</strain>
    </source>
</reference>
<keyword evidence="4 9" id="KW-0812">Transmembrane</keyword>
<evidence type="ECO:0000313" key="12">
    <source>
        <dbReference type="EMBL" id="SMP47365.1"/>
    </source>
</evidence>
<dbReference type="Gene3D" id="3.40.50.300">
    <property type="entry name" value="P-loop containing nucleotide triphosphate hydrolases"/>
    <property type="match status" value="1"/>
</dbReference>
<dbReference type="Proteomes" id="UP001158049">
    <property type="component" value="Unassembled WGS sequence"/>
</dbReference>
<evidence type="ECO:0000256" key="5">
    <source>
        <dbReference type="ARBA" id="ARBA00022741"/>
    </source>
</evidence>
<dbReference type="PROSITE" id="PS00211">
    <property type="entry name" value="ABC_TRANSPORTER_1"/>
    <property type="match status" value="1"/>
</dbReference>
<feature type="transmembrane region" description="Helical" evidence="9">
    <location>
        <begin position="63"/>
        <end position="85"/>
    </location>
</feature>
<sequence>MFFKENSGPYSGWVIIRTLLPYILIYKKSVLLAMLCLVCVKLASLMIPITFKHIIDYFYARGSQSALLVVPITLICTYGLLRLAVNIFGGMRDVLFDHVNRATTRIVASNTFHHLHTLSLNFHLSRRSGGITREISLGMAGIKTSMSRFLGNILPVIIEITLVLAYLAWHYQFQFFIIISVSMAAYVLFTVVVTNWRTHYKRQLNLFDAQAAACAADSLVNFETVKYFNNEIYERQRYDAILEEKEKAASLVLHSFKFLSAGQQLIIVVAMVLVLWYAASGVVQHTLSLGDLVLINTFLAQLYVPLSSLGVTYREIKQGLIDLEKMYQILNSQPEVTDHPSAFPLQCQGGEVHFRQVDFSYQRGDRKILHGVEFTIPAGHTVAVVGHSGAGKSTLAKLLFRFYDVESGQILIDGQDIRSVTQASLRQAIAIVPQDTVLFNDTIAHNIAYAKVGASQLEIETAARSAHIHQFIVSLPQAYETMVGERGLKLSGGEKQRIAIARALLKNPEILIFDEATSSLDSRAEQAIQLELDYLVQKKTTLIIAHRLSTVIHAHQILVMDQGRIVERGTHAELLARGESYAALWFAQQNGRYAERDVVAT</sequence>
<evidence type="ECO:0000256" key="8">
    <source>
        <dbReference type="ARBA" id="ARBA00023136"/>
    </source>
</evidence>
<keyword evidence="6 12" id="KW-0067">ATP-binding</keyword>
<dbReference type="InterPro" id="IPR036640">
    <property type="entry name" value="ABC1_TM_sf"/>
</dbReference>
<dbReference type="PROSITE" id="PS50893">
    <property type="entry name" value="ABC_TRANSPORTER_2"/>
    <property type="match status" value="1"/>
</dbReference>
<keyword evidence="2" id="KW-0813">Transport</keyword>
<keyword evidence="7 9" id="KW-1133">Transmembrane helix</keyword>
<dbReference type="Gene3D" id="1.20.1560.10">
    <property type="entry name" value="ABC transporter type 1, transmembrane domain"/>
    <property type="match status" value="1"/>
</dbReference>
<evidence type="ECO:0000256" key="6">
    <source>
        <dbReference type="ARBA" id="ARBA00022840"/>
    </source>
</evidence>